<keyword evidence="3" id="KW-1185">Reference proteome</keyword>
<dbReference type="SUPFAM" id="SSF48179">
    <property type="entry name" value="6-phosphogluconate dehydrogenase C-terminal domain-like"/>
    <property type="match status" value="1"/>
</dbReference>
<feature type="domain" description="Mannitol dehydrogenase C-terminal" evidence="1">
    <location>
        <begin position="4"/>
        <end position="179"/>
    </location>
</feature>
<dbReference type="EMBL" id="PISE01000054">
    <property type="protein sequence ID" value="PKG21918.1"/>
    <property type="molecule type" value="Genomic_DNA"/>
</dbReference>
<protein>
    <submittedName>
        <fullName evidence="2">Mannitol-1-phosphate 5-dehydrogenase</fullName>
    </submittedName>
</protein>
<evidence type="ECO:0000259" key="1">
    <source>
        <dbReference type="Pfam" id="PF08125"/>
    </source>
</evidence>
<comment type="caution">
    <text evidence="2">The sequence shown here is derived from an EMBL/GenBank/DDBJ whole genome shotgun (WGS) entry which is preliminary data.</text>
</comment>
<name>A0A2N0YXD9_9BACI</name>
<dbReference type="AlphaFoldDB" id="A0A2N0YXD9"/>
<organism evidence="2 3">
    <name type="scientific">Niallia nealsonii</name>
    <dbReference type="NCBI Taxonomy" id="115979"/>
    <lineage>
        <taxon>Bacteria</taxon>
        <taxon>Bacillati</taxon>
        <taxon>Bacillota</taxon>
        <taxon>Bacilli</taxon>
        <taxon>Bacillales</taxon>
        <taxon>Bacillaceae</taxon>
        <taxon>Niallia</taxon>
    </lineage>
</organism>
<dbReference type="GO" id="GO:0005829">
    <property type="term" value="C:cytosol"/>
    <property type="evidence" value="ECO:0007669"/>
    <property type="project" value="TreeGrafter"/>
</dbReference>
<sequence length="181" mass="20646">FVDNLQAYIERKLFTVNTGHAATSYLGNQKNYKTIAEAISHKELEEKVLRVLEETGKVLVEKYNFDQEEHNQYIDKIIGRFSNAHIVDDVKRVGRSPLRKLGRKDRLVAPALEYIELFKTIPSNLVDVMAAAASFYSEEDQESVQLKQLITEKGISKAFSEVSSLEEQHELVKALVSVYNK</sequence>
<proteinExistence type="predicted"/>
<reference evidence="2 3" key="1">
    <citation type="journal article" date="2003" name="Int. J. Syst. Evol. Microbiol.">
        <title>Bacillus nealsonii sp. nov., isolated from a spacecraft-assembly facility, whose spores are gamma-radiation resistant.</title>
        <authorList>
            <person name="Venkateswaran K."/>
            <person name="Kempf M."/>
            <person name="Chen F."/>
            <person name="Satomi M."/>
            <person name="Nicholson W."/>
            <person name="Kern R."/>
        </authorList>
    </citation>
    <scope>NUCLEOTIDE SEQUENCE [LARGE SCALE GENOMIC DNA]</scope>
    <source>
        <strain evidence="2 3">FO-92</strain>
    </source>
</reference>
<dbReference type="InterPro" id="IPR008927">
    <property type="entry name" value="6-PGluconate_DH-like_C_sf"/>
</dbReference>
<evidence type="ECO:0000313" key="2">
    <source>
        <dbReference type="EMBL" id="PKG21918.1"/>
    </source>
</evidence>
<dbReference type="GO" id="GO:0008926">
    <property type="term" value="F:mannitol-1-phosphate 5-dehydrogenase activity"/>
    <property type="evidence" value="ECO:0007669"/>
    <property type="project" value="TreeGrafter"/>
</dbReference>
<dbReference type="GO" id="GO:0019592">
    <property type="term" value="P:mannitol catabolic process"/>
    <property type="evidence" value="ECO:0007669"/>
    <property type="project" value="TreeGrafter"/>
</dbReference>
<dbReference type="Gene3D" id="1.10.1040.10">
    <property type="entry name" value="N-(1-d-carboxylethyl)-l-norvaline Dehydrogenase, domain 2"/>
    <property type="match status" value="1"/>
</dbReference>
<dbReference type="InterPro" id="IPR013328">
    <property type="entry name" value="6PGD_dom2"/>
</dbReference>
<dbReference type="InterPro" id="IPR013118">
    <property type="entry name" value="Mannitol_DH_C"/>
</dbReference>
<dbReference type="PANTHER" id="PTHR30524">
    <property type="entry name" value="MANNITOL-1-PHOSPHATE 5-DEHYDROGENASE"/>
    <property type="match status" value="1"/>
</dbReference>
<accession>A0A2N0YXD9</accession>
<dbReference type="PANTHER" id="PTHR30524:SF0">
    <property type="entry name" value="ALTRONATE OXIDOREDUCTASE-RELATED"/>
    <property type="match status" value="1"/>
</dbReference>
<dbReference type="Pfam" id="PF08125">
    <property type="entry name" value="Mannitol_dh_C"/>
    <property type="match status" value="1"/>
</dbReference>
<feature type="non-terminal residue" evidence="2">
    <location>
        <position position="1"/>
    </location>
</feature>
<evidence type="ECO:0000313" key="3">
    <source>
        <dbReference type="Proteomes" id="UP000233375"/>
    </source>
</evidence>
<dbReference type="Proteomes" id="UP000233375">
    <property type="component" value="Unassembled WGS sequence"/>
</dbReference>
<gene>
    <name evidence="2" type="ORF">CWS01_20060</name>
</gene>